<protein>
    <recommendedName>
        <fullName evidence="2">FBD domain-containing protein</fullName>
    </recommendedName>
</protein>
<dbReference type="EMBL" id="GHES01045350">
    <property type="protein sequence ID" value="MPA75909.1"/>
    <property type="molecule type" value="Transcribed_RNA"/>
</dbReference>
<evidence type="ECO:0008006" key="2">
    <source>
        <dbReference type="Google" id="ProtNLM"/>
    </source>
</evidence>
<proteinExistence type="predicted"/>
<gene>
    <name evidence="1" type="ORF">Din_045350</name>
</gene>
<sequence length="222" mass="26089">MLECVNVGLFMDHMFALCTKDEEEEGNEDGMNILINDQITQETENVLLEILRNFKEATSFQICNWCIQMLSCRERRDIGRLRLHCVCLHLSSKFQKWELPGIVFLLKACQNLEKLLITMPPFDEEIDLPEDYLMRYEFHANGYFINETQAFIHPLQNLKTVEIRNFEGDYQTWEPGSFEMHRFFHGAELGIELMILLRGVTVNLERVIFSTKKQKHVLPILG</sequence>
<evidence type="ECO:0000313" key="1">
    <source>
        <dbReference type="EMBL" id="MPA75909.1"/>
    </source>
</evidence>
<accession>A0A5B7C408</accession>
<organism evidence="1">
    <name type="scientific">Davidia involucrata</name>
    <name type="common">Dove tree</name>
    <dbReference type="NCBI Taxonomy" id="16924"/>
    <lineage>
        <taxon>Eukaryota</taxon>
        <taxon>Viridiplantae</taxon>
        <taxon>Streptophyta</taxon>
        <taxon>Embryophyta</taxon>
        <taxon>Tracheophyta</taxon>
        <taxon>Spermatophyta</taxon>
        <taxon>Magnoliopsida</taxon>
        <taxon>eudicotyledons</taxon>
        <taxon>Gunneridae</taxon>
        <taxon>Pentapetalae</taxon>
        <taxon>asterids</taxon>
        <taxon>Cornales</taxon>
        <taxon>Nyssaceae</taxon>
        <taxon>Davidia</taxon>
    </lineage>
</organism>
<dbReference type="AlphaFoldDB" id="A0A5B7C408"/>
<name>A0A5B7C408_DAVIN</name>
<reference evidence="1" key="1">
    <citation type="submission" date="2019-08" db="EMBL/GenBank/DDBJ databases">
        <title>Reference gene set and small RNA set construction with multiple tissues from Davidia involucrata Baill.</title>
        <authorList>
            <person name="Yang H."/>
            <person name="Zhou C."/>
            <person name="Li G."/>
            <person name="Wang J."/>
            <person name="Gao P."/>
            <person name="Wang M."/>
            <person name="Wang R."/>
            <person name="Zhao Y."/>
        </authorList>
    </citation>
    <scope>NUCLEOTIDE SEQUENCE</scope>
    <source>
        <tissue evidence="1">Mixed with DoveR01_LX</tissue>
    </source>
</reference>